<protein>
    <submittedName>
        <fullName evidence="1">Uncharacterized protein</fullName>
    </submittedName>
</protein>
<reference evidence="2" key="1">
    <citation type="journal article" date="2015" name="Genome Announc.">
        <title>Draft Genome Sequence of an Anaerobic Ammonium-Oxidizing Bacterium, "Candidatus Brocadia sinica".</title>
        <authorList>
            <person name="Oshiki M."/>
            <person name="Shinyako-Hata K."/>
            <person name="Satoh H."/>
            <person name="Okabe S."/>
        </authorList>
    </citation>
    <scope>NUCLEOTIDE SEQUENCE [LARGE SCALE GENOMIC DNA]</scope>
    <source>
        <strain evidence="2">JPN1</strain>
    </source>
</reference>
<name>A0ABQ0JSM4_9BACT</name>
<comment type="caution">
    <text evidence="1">The sequence shown here is derived from an EMBL/GenBank/DDBJ whole genome shotgun (WGS) entry which is preliminary data.</text>
</comment>
<dbReference type="Proteomes" id="UP000032309">
    <property type="component" value="Unassembled WGS sequence"/>
</dbReference>
<proteinExistence type="predicted"/>
<gene>
    <name evidence="1" type="ORF">BROSI_A0231</name>
</gene>
<sequence>MPFDKRTILLLQPNILLLRDIKRIEKTRMTERKRPG</sequence>
<evidence type="ECO:0000313" key="1">
    <source>
        <dbReference type="EMBL" id="GAN31727.1"/>
    </source>
</evidence>
<accession>A0ABQ0JSM4</accession>
<keyword evidence="2" id="KW-1185">Reference proteome</keyword>
<evidence type="ECO:0000313" key="2">
    <source>
        <dbReference type="Proteomes" id="UP000032309"/>
    </source>
</evidence>
<dbReference type="EMBL" id="BAFN01000001">
    <property type="protein sequence ID" value="GAN31727.1"/>
    <property type="molecule type" value="Genomic_DNA"/>
</dbReference>
<organism evidence="1 2">
    <name type="scientific">Candidatus Brocadia sinica JPN1</name>
    <dbReference type="NCBI Taxonomy" id="1197129"/>
    <lineage>
        <taxon>Bacteria</taxon>
        <taxon>Pseudomonadati</taxon>
        <taxon>Planctomycetota</taxon>
        <taxon>Candidatus Brocadiia</taxon>
        <taxon>Candidatus Brocadiales</taxon>
        <taxon>Candidatus Brocadiaceae</taxon>
        <taxon>Candidatus Brocadia</taxon>
    </lineage>
</organism>